<name>A0A1A9V2F7_GLOAU</name>
<keyword evidence="2" id="KW-1185">Reference proteome</keyword>
<sequence>MFSVVGTVGGYNFTIHSFEKITVLCFCYLVHGRGVIAKYNQRQTSNIEYFKCKQSYQPEYAVYIKTDRRLAQKIKINPPTASNLDFARTETKYCTYTVKVIKLSVYACTLQYSRSDKSKVINI</sequence>
<dbReference type="AlphaFoldDB" id="A0A1A9V2F7"/>
<organism evidence="1 2">
    <name type="scientific">Glossina austeni</name>
    <name type="common">Savannah tsetse fly</name>
    <dbReference type="NCBI Taxonomy" id="7395"/>
    <lineage>
        <taxon>Eukaryota</taxon>
        <taxon>Metazoa</taxon>
        <taxon>Ecdysozoa</taxon>
        <taxon>Arthropoda</taxon>
        <taxon>Hexapoda</taxon>
        <taxon>Insecta</taxon>
        <taxon>Pterygota</taxon>
        <taxon>Neoptera</taxon>
        <taxon>Endopterygota</taxon>
        <taxon>Diptera</taxon>
        <taxon>Brachycera</taxon>
        <taxon>Muscomorpha</taxon>
        <taxon>Hippoboscoidea</taxon>
        <taxon>Glossinidae</taxon>
        <taxon>Glossina</taxon>
    </lineage>
</organism>
<dbReference type="VEuPathDB" id="VectorBase:GAUT023602"/>
<evidence type="ECO:0000313" key="1">
    <source>
        <dbReference type="EnsemblMetazoa" id="GAUT023602-PA"/>
    </source>
</evidence>
<accession>A0A1A9V2F7</accession>
<reference evidence="1" key="1">
    <citation type="submission" date="2020-05" db="UniProtKB">
        <authorList>
            <consortium name="EnsemblMetazoa"/>
        </authorList>
    </citation>
    <scope>IDENTIFICATION</scope>
    <source>
        <strain evidence="1">TTRI</strain>
    </source>
</reference>
<dbReference type="Proteomes" id="UP000078200">
    <property type="component" value="Unassembled WGS sequence"/>
</dbReference>
<protein>
    <submittedName>
        <fullName evidence="1">Uncharacterized protein</fullName>
    </submittedName>
</protein>
<dbReference type="EnsemblMetazoa" id="GAUT023602-RA">
    <property type="protein sequence ID" value="GAUT023602-PA"/>
    <property type="gene ID" value="GAUT023602"/>
</dbReference>
<proteinExistence type="predicted"/>
<evidence type="ECO:0000313" key="2">
    <source>
        <dbReference type="Proteomes" id="UP000078200"/>
    </source>
</evidence>